<dbReference type="KEGG" id="nbr:O3I_003985"/>
<evidence type="ECO:0000313" key="1">
    <source>
        <dbReference type="EMBL" id="AFT98759.1"/>
    </source>
</evidence>
<protein>
    <submittedName>
        <fullName evidence="1">Uncharacterized protein</fullName>
    </submittedName>
</protein>
<reference evidence="1 2" key="1">
    <citation type="journal article" date="2012" name="J. Bacteriol.">
        <title>Complete genome sequence of Nocardia brasiliensis HUJEG-1.</title>
        <authorList>
            <person name="Vera-Cabrera L."/>
            <person name="Ortiz-Lopez R."/>
            <person name="Elizondo-Gonzalez R."/>
            <person name="Perez-Maya A.A."/>
            <person name="Ocampo-Candiani J."/>
        </authorList>
    </citation>
    <scope>NUCLEOTIDE SEQUENCE [LARGE SCALE GENOMIC DNA]</scope>
    <source>
        <strain evidence="2">ATCC 700358</strain>
    </source>
</reference>
<dbReference type="EMBL" id="CP003876">
    <property type="protein sequence ID" value="AFT98759.1"/>
    <property type="molecule type" value="Genomic_DNA"/>
</dbReference>
<dbReference type="AlphaFoldDB" id="K0EPK8"/>
<proteinExistence type="predicted"/>
<gene>
    <name evidence="1" type="ORF">O3I_003985</name>
</gene>
<dbReference type="Proteomes" id="UP000006304">
    <property type="component" value="Chromosome"/>
</dbReference>
<evidence type="ECO:0000313" key="2">
    <source>
        <dbReference type="Proteomes" id="UP000006304"/>
    </source>
</evidence>
<dbReference type="HOGENOM" id="CLU_2718277_0_0_11"/>
<sequence length="72" mass="7621">MDGRARTPVEPAFAGEYLPDLLLLAQSPHPIFTRTDAAITELVGDEAVAERGVVGMDAEGSIDQMGIIPITL</sequence>
<accession>K0EPK8</accession>
<name>K0EPK8_NOCB7</name>
<organism evidence="1 2">
    <name type="scientific">Nocardia brasiliensis (strain ATCC 700358 / HUJEG-1)</name>
    <dbReference type="NCBI Taxonomy" id="1133849"/>
    <lineage>
        <taxon>Bacteria</taxon>
        <taxon>Bacillati</taxon>
        <taxon>Actinomycetota</taxon>
        <taxon>Actinomycetes</taxon>
        <taxon>Mycobacteriales</taxon>
        <taxon>Nocardiaceae</taxon>
        <taxon>Nocardia</taxon>
    </lineage>
</organism>
<keyword evidence="2" id="KW-1185">Reference proteome</keyword>